<dbReference type="KEGG" id="loa:LOAG_07029"/>
<name>A0A1S0TWT4_LOALO</name>
<evidence type="ECO:0000313" key="1">
    <source>
        <dbReference type="EMBL" id="EFO21460.1"/>
    </source>
</evidence>
<protein>
    <submittedName>
        <fullName evidence="1">Uncharacterized protein</fullName>
    </submittedName>
</protein>
<sequence>MVMVVVVLLVVIVVVLVLSNVKSGRRCLKIIFFAMLAINASKEKNDYKKGKKRTVAINDIDENIENKKKRKKTVKKGNLKGGKKFDHFCNQHWTKKKKENGRVKDTKGVRGSQRANKLSLLCTVNYSMKEKKKFNANLRWIMILYESGQNLSKIYRRDKIYRRGIRIPGDKDTVFGPQNYFCNKLNFIAKNYSKINGCNADAIKLNKTKKKNALYHKELVLDWEKSGNN</sequence>
<gene>
    <name evidence="1" type="ORF">LOAG_07029</name>
</gene>
<dbReference type="AlphaFoldDB" id="A0A1S0TWT4"/>
<accession>A0A1S0TWT4</accession>
<dbReference type="GeneID" id="9944445"/>
<dbReference type="InParanoid" id="A0A1S0TWT4"/>
<reference evidence="1" key="1">
    <citation type="submission" date="2012-04" db="EMBL/GenBank/DDBJ databases">
        <title>The Genome Sequence of Loa loa.</title>
        <authorList>
            <consortium name="The Broad Institute Genome Sequencing Platform"/>
            <consortium name="Broad Institute Genome Sequencing Center for Infectious Disease"/>
            <person name="Nutman T.B."/>
            <person name="Fink D.L."/>
            <person name="Russ C."/>
            <person name="Young S."/>
            <person name="Zeng Q."/>
            <person name="Gargeya S."/>
            <person name="Alvarado L."/>
            <person name="Berlin A."/>
            <person name="Chapman S.B."/>
            <person name="Chen Z."/>
            <person name="Freedman E."/>
            <person name="Gellesch M."/>
            <person name="Goldberg J."/>
            <person name="Griggs A."/>
            <person name="Gujja S."/>
            <person name="Heilman E.R."/>
            <person name="Heiman D."/>
            <person name="Howarth C."/>
            <person name="Mehta T."/>
            <person name="Neiman D."/>
            <person name="Pearson M."/>
            <person name="Roberts A."/>
            <person name="Saif S."/>
            <person name="Shea T."/>
            <person name="Shenoy N."/>
            <person name="Sisk P."/>
            <person name="Stolte C."/>
            <person name="Sykes S."/>
            <person name="White J."/>
            <person name="Yandava C."/>
            <person name="Haas B."/>
            <person name="Henn M.R."/>
            <person name="Nusbaum C."/>
            <person name="Birren B."/>
        </authorList>
    </citation>
    <scope>NUCLEOTIDE SEQUENCE [LARGE SCALE GENOMIC DNA]</scope>
</reference>
<proteinExistence type="predicted"/>
<dbReference type="EMBL" id="JH712202">
    <property type="protein sequence ID" value="EFO21460.1"/>
    <property type="molecule type" value="Genomic_DNA"/>
</dbReference>
<dbReference type="RefSeq" id="XP_003142611.1">
    <property type="nucleotide sequence ID" value="XM_003142563.1"/>
</dbReference>
<organism evidence="1">
    <name type="scientific">Loa loa</name>
    <name type="common">Eye worm</name>
    <name type="synonym">Filaria loa</name>
    <dbReference type="NCBI Taxonomy" id="7209"/>
    <lineage>
        <taxon>Eukaryota</taxon>
        <taxon>Metazoa</taxon>
        <taxon>Ecdysozoa</taxon>
        <taxon>Nematoda</taxon>
        <taxon>Chromadorea</taxon>
        <taxon>Rhabditida</taxon>
        <taxon>Spirurina</taxon>
        <taxon>Spiruromorpha</taxon>
        <taxon>Filarioidea</taxon>
        <taxon>Onchocercidae</taxon>
        <taxon>Loa</taxon>
    </lineage>
</organism>
<dbReference type="CTD" id="9944445"/>